<dbReference type="Proteomes" id="UP001158576">
    <property type="component" value="Chromosome 2"/>
</dbReference>
<dbReference type="EMBL" id="OU015567">
    <property type="protein sequence ID" value="CAG5114067.1"/>
    <property type="molecule type" value="Genomic_DNA"/>
</dbReference>
<accession>A0ABN7TEV5</accession>
<keyword evidence="1" id="KW-0472">Membrane</keyword>
<proteinExistence type="predicted"/>
<keyword evidence="3" id="KW-1185">Reference proteome</keyword>
<feature type="transmembrane region" description="Helical" evidence="1">
    <location>
        <begin position="38"/>
        <end position="57"/>
    </location>
</feature>
<sequence length="195" mass="21626">MNRILLTSPRSVLGTLLSSFQALPGSMFSNFNFKNFKCAAASLSAGLVGVGAFWYYYSYLNDDSRIPKTKHRGIEILYQEHENFAALRKNWKITLSNLLSDAERCLKAEQVEAGVRLVCTAAALVALVQNEKEANSLLNSLLCLPDFKKHESLIRDEIKEDMDAVELIIKGEMSDISTATLKELRESTGGQTEGS</sequence>
<evidence type="ECO:0000313" key="3">
    <source>
        <dbReference type="Proteomes" id="UP001158576"/>
    </source>
</evidence>
<keyword evidence="1" id="KW-1133">Transmembrane helix</keyword>
<evidence type="ECO:0000256" key="1">
    <source>
        <dbReference type="SAM" id="Phobius"/>
    </source>
</evidence>
<gene>
    <name evidence="2" type="ORF">OKIOD_LOCUS16910</name>
</gene>
<evidence type="ECO:0000313" key="2">
    <source>
        <dbReference type="EMBL" id="CAG5114067.1"/>
    </source>
</evidence>
<keyword evidence="1" id="KW-0812">Transmembrane</keyword>
<reference evidence="2 3" key="1">
    <citation type="submission" date="2021-04" db="EMBL/GenBank/DDBJ databases">
        <authorList>
            <person name="Bliznina A."/>
        </authorList>
    </citation>
    <scope>NUCLEOTIDE SEQUENCE [LARGE SCALE GENOMIC DNA]</scope>
</reference>
<protein>
    <submittedName>
        <fullName evidence="2">Oidioi.mRNA.OKI2018_I69.chr2.g8145.t1.cds</fullName>
    </submittedName>
</protein>
<name>A0ABN7TEV5_OIKDI</name>
<organism evidence="2 3">
    <name type="scientific">Oikopleura dioica</name>
    <name type="common">Tunicate</name>
    <dbReference type="NCBI Taxonomy" id="34765"/>
    <lineage>
        <taxon>Eukaryota</taxon>
        <taxon>Metazoa</taxon>
        <taxon>Chordata</taxon>
        <taxon>Tunicata</taxon>
        <taxon>Appendicularia</taxon>
        <taxon>Copelata</taxon>
        <taxon>Oikopleuridae</taxon>
        <taxon>Oikopleura</taxon>
    </lineage>
</organism>